<evidence type="ECO:0008006" key="2">
    <source>
        <dbReference type="Google" id="ProtNLM"/>
    </source>
</evidence>
<dbReference type="EMBL" id="HBGK01008378">
    <property type="protein sequence ID" value="CAD9275440.1"/>
    <property type="molecule type" value="Transcribed_RNA"/>
</dbReference>
<dbReference type="InterPro" id="IPR008979">
    <property type="entry name" value="Galactose-bd-like_sf"/>
</dbReference>
<protein>
    <recommendedName>
        <fullName evidence="2">F5/8 type C domain-containing protein</fullName>
    </recommendedName>
</protein>
<evidence type="ECO:0000313" key="1">
    <source>
        <dbReference type="EMBL" id="CAD9275440.1"/>
    </source>
</evidence>
<dbReference type="SUPFAM" id="SSF49785">
    <property type="entry name" value="Galactose-binding domain-like"/>
    <property type="match status" value="1"/>
</dbReference>
<dbReference type="AlphaFoldDB" id="A0A7S1UQU5"/>
<accession>A0A7S1UQU5</accession>
<gene>
    <name evidence="1" type="ORF">GOCE00092_LOCUS4348</name>
</gene>
<proteinExistence type="predicted"/>
<sequence length="188" mass="20996">MEKSEKQPAVVLLSAPEVGGIASVRCSSILNKNGKLYGPKNCLTEDETTCWNTDAAKGGGGGDEDEPSQWLQIEFDPSVVQHVTSLGFQWQAGFIPESCKLYYRRVDDAISWIEAADDGESWEMEDDHAMQTFDVERLLPTTDQAITVQAIRLVFTDFTDFYGRITLYRLQVWGLCVKEGDHHQAKGS</sequence>
<reference evidence="1" key="1">
    <citation type="submission" date="2021-01" db="EMBL/GenBank/DDBJ databases">
        <authorList>
            <person name="Corre E."/>
            <person name="Pelletier E."/>
            <person name="Niang G."/>
            <person name="Scheremetjew M."/>
            <person name="Finn R."/>
            <person name="Kale V."/>
            <person name="Holt S."/>
            <person name="Cochrane G."/>
            <person name="Meng A."/>
            <person name="Brown T."/>
            <person name="Cohen L."/>
        </authorList>
    </citation>
    <scope>NUCLEOTIDE SEQUENCE</scope>
    <source>
        <strain evidence="1">CCMP 410</strain>
    </source>
</reference>
<organism evidence="1">
    <name type="scientific">Grammatophora oceanica</name>
    <dbReference type="NCBI Taxonomy" id="210454"/>
    <lineage>
        <taxon>Eukaryota</taxon>
        <taxon>Sar</taxon>
        <taxon>Stramenopiles</taxon>
        <taxon>Ochrophyta</taxon>
        <taxon>Bacillariophyta</taxon>
        <taxon>Fragilariophyceae</taxon>
        <taxon>Fragilariophycidae</taxon>
        <taxon>Rhabdonematales</taxon>
        <taxon>Grammatophoraceae</taxon>
        <taxon>Grammatophora</taxon>
    </lineage>
</organism>
<dbReference type="Gene3D" id="2.60.120.260">
    <property type="entry name" value="Galactose-binding domain-like"/>
    <property type="match status" value="1"/>
</dbReference>
<name>A0A7S1UQU5_9STRA</name>